<gene>
    <name evidence="5" type="ORF">GCM10009838_23320</name>
</gene>
<keyword evidence="2" id="KW-0597">Phosphoprotein</keyword>
<proteinExistence type="predicted"/>
<dbReference type="PROSITE" id="PS50110">
    <property type="entry name" value="RESPONSE_REGULATORY"/>
    <property type="match status" value="1"/>
</dbReference>
<reference evidence="5 6" key="1">
    <citation type="journal article" date="2019" name="Int. J. Syst. Evol. Microbiol.">
        <title>The Global Catalogue of Microorganisms (GCM) 10K type strain sequencing project: providing services to taxonomists for standard genome sequencing and annotation.</title>
        <authorList>
            <consortium name="The Broad Institute Genomics Platform"/>
            <consortium name="The Broad Institute Genome Sequencing Center for Infectious Disease"/>
            <person name="Wu L."/>
            <person name="Ma J."/>
        </authorList>
    </citation>
    <scope>NUCLEOTIDE SEQUENCE [LARGE SCALE GENOMIC DNA]</scope>
    <source>
        <strain evidence="5 6">JCM 16013</strain>
    </source>
</reference>
<evidence type="ECO:0000256" key="1">
    <source>
        <dbReference type="ARBA" id="ARBA00023125"/>
    </source>
</evidence>
<dbReference type="InterPro" id="IPR039420">
    <property type="entry name" value="WalR-like"/>
</dbReference>
<keyword evidence="1" id="KW-0238">DNA-binding</keyword>
<dbReference type="PANTHER" id="PTHR43214:SF42">
    <property type="entry name" value="TRANSCRIPTIONAL REGULATORY PROTEIN DESR"/>
    <property type="match status" value="1"/>
</dbReference>
<evidence type="ECO:0000259" key="3">
    <source>
        <dbReference type="PROSITE" id="PS50043"/>
    </source>
</evidence>
<feature type="domain" description="HTH luxR-type" evidence="3">
    <location>
        <begin position="140"/>
        <end position="205"/>
    </location>
</feature>
<sequence length="207" mass="21561">MAVPEDQIRVLLAEDMQLLREALVGLLSLEPDIIVVAQAADGSGALAAAEEHQPDVAVVDIAMPGSDGIEVAAVLRERLPQCRVLILTGLPGPGMVRKALSAGVVGFLPKEVGAAELADAVRTVASGGRVLPPDLAIAAMDATVSPLTQRETEVLRLAATGAGPTEIAAKLFITYGTARNYLTTAVTKLNARNRIDAVRIATEQGWL</sequence>
<dbReference type="SUPFAM" id="SSF46894">
    <property type="entry name" value="C-terminal effector domain of the bipartite response regulators"/>
    <property type="match status" value="1"/>
</dbReference>
<dbReference type="PROSITE" id="PS50043">
    <property type="entry name" value="HTH_LUXR_2"/>
    <property type="match status" value="1"/>
</dbReference>
<comment type="caution">
    <text evidence="5">The sequence shown here is derived from an EMBL/GenBank/DDBJ whole genome shotgun (WGS) entry which is preliminary data.</text>
</comment>
<dbReference type="InterPro" id="IPR011006">
    <property type="entry name" value="CheY-like_superfamily"/>
</dbReference>
<dbReference type="Pfam" id="PF00072">
    <property type="entry name" value="Response_reg"/>
    <property type="match status" value="1"/>
</dbReference>
<keyword evidence="6" id="KW-1185">Reference proteome</keyword>
<evidence type="ECO:0000256" key="2">
    <source>
        <dbReference type="PROSITE-ProRule" id="PRU00169"/>
    </source>
</evidence>
<dbReference type="RefSeq" id="WP_344656977.1">
    <property type="nucleotide sequence ID" value="NZ_BAAAQM010000010.1"/>
</dbReference>
<dbReference type="EMBL" id="BAAAQM010000010">
    <property type="protein sequence ID" value="GAA1965176.1"/>
    <property type="molecule type" value="Genomic_DNA"/>
</dbReference>
<feature type="modified residue" description="4-aspartylphosphate" evidence="2">
    <location>
        <position position="60"/>
    </location>
</feature>
<evidence type="ECO:0000313" key="6">
    <source>
        <dbReference type="Proteomes" id="UP001499854"/>
    </source>
</evidence>
<dbReference type="Gene3D" id="3.40.50.2300">
    <property type="match status" value="1"/>
</dbReference>
<protein>
    <submittedName>
        <fullName evidence="5">Response regulator transcription factor</fullName>
    </submittedName>
</protein>
<evidence type="ECO:0000259" key="4">
    <source>
        <dbReference type="PROSITE" id="PS50110"/>
    </source>
</evidence>
<evidence type="ECO:0000313" key="5">
    <source>
        <dbReference type="EMBL" id="GAA1965176.1"/>
    </source>
</evidence>
<dbReference type="CDD" id="cd06170">
    <property type="entry name" value="LuxR_C_like"/>
    <property type="match status" value="1"/>
</dbReference>
<dbReference type="PANTHER" id="PTHR43214">
    <property type="entry name" value="TWO-COMPONENT RESPONSE REGULATOR"/>
    <property type="match status" value="1"/>
</dbReference>
<dbReference type="InterPro" id="IPR000792">
    <property type="entry name" value="Tscrpt_reg_LuxR_C"/>
</dbReference>
<dbReference type="InterPro" id="IPR001789">
    <property type="entry name" value="Sig_transdc_resp-reg_receiver"/>
</dbReference>
<dbReference type="SUPFAM" id="SSF52172">
    <property type="entry name" value="CheY-like"/>
    <property type="match status" value="1"/>
</dbReference>
<feature type="domain" description="Response regulatory" evidence="4">
    <location>
        <begin position="9"/>
        <end position="125"/>
    </location>
</feature>
<dbReference type="Proteomes" id="UP001499854">
    <property type="component" value="Unassembled WGS sequence"/>
</dbReference>
<dbReference type="InterPro" id="IPR016032">
    <property type="entry name" value="Sig_transdc_resp-reg_C-effctor"/>
</dbReference>
<name>A0ABN2R877_9ACTN</name>
<dbReference type="Pfam" id="PF00196">
    <property type="entry name" value="GerE"/>
    <property type="match status" value="1"/>
</dbReference>
<accession>A0ABN2R877</accession>
<organism evidence="5 6">
    <name type="scientific">Catenulispora subtropica</name>
    <dbReference type="NCBI Taxonomy" id="450798"/>
    <lineage>
        <taxon>Bacteria</taxon>
        <taxon>Bacillati</taxon>
        <taxon>Actinomycetota</taxon>
        <taxon>Actinomycetes</taxon>
        <taxon>Catenulisporales</taxon>
        <taxon>Catenulisporaceae</taxon>
        <taxon>Catenulispora</taxon>
    </lineage>
</organism>
<dbReference type="PRINTS" id="PR00038">
    <property type="entry name" value="HTHLUXR"/>
</dbReference>
<dbReference type="SMART" id="SM00448">
    <property type="entry name" value="REC"/>
    <property type="match status" value="1"/>
</dbReference>
<dbReference type="SMART" id="SM00421">
    <property type="entry name" value="HTH_LUXR"/>
    <property type="match status" value="1"/>
</dbReference>